<evidence type="ECO:0000313" key="1">
    <source>
        <dbReference type="EMBL" id="RKF19640.1"/>
    </source>
</evidence>
<proteinExistence type="predicted"/>
<evidence type="ECO:0000313" key="2">
    <source>
        <dbReference type="Proteomes" id="UP000286482"/>
    </source>
</evidence>
<dbReference type="Proteomes" id="UP000286482">
    <property type="component" value="Unassembled WGS sequence"/>
</dbReference>
<protein>
    <recommendedName>
        <fullName evidence="3">DUF3806 domain-containing protein</fullName>
    </recommendedName>
</protein>
<dbReference type="AlphaFoldDB" id="A0A420EG48"/>
<accession>A0A420EG48</accession>
<name>A0A420EG48_9ALTE</name>
<dbReference type="RefSeq" id="WP_120353645.1">
    <property type="nucleotide sequence ID" value="NZ_RAQO01000004.1"/>
</dbReference>
<sequence length="131" mass="15096">MESIQTLMEESAQDAVNYANENYEVVLDYSFDSVKSADAIVQLLSDTVIDDQTMFTLSYIFGAYLGEVYRREREGEWLYVEATDSEPPQTFFKHGEKTFALPSKVYHVLNGSSDETLTEYMWKLFDSSQTH</sequence>
<gene>
    <name evidence="1" type="ORF">DBZ36_04010</name>
</gene>
<comment type="caution">
    <text evidence="1">The sequence shown here is derived from an EMBL/GenBank/DDBJ whole genome shotgun (WGS) entry which is preliminary data.</text>
</comment>
<reference evidence="1 2" key="1">
    <citation type="submission" date="2018-09" db="EMBL/GenBank/DDBJ databases">
        <authorList>
            <person name="Wang Z."/>
        </authorList>
    </citation>
    <scope>NUCLEOTIDE SEQUENCE [LARGE SCALE GENOMIC DNA]</scope>
    <source>
        <strain evidence="1 2">ALS 81</strain>
    </source>
</reference>
<dbReference type="EMBL" id="RAQO01000004">
    <property type="protein sequence ID" value="RKF19640.1"/>
    <property type="molecule type" value="Genomic_DNA"/>
</dbReference>
<keyword evidence="2" id="KW-1185">Reference proteome</keyword>
<evidence type="ECO:0008006" key="3">
    <source>
        <dbReference type="Google" id="ProtNLM"/>
    </source>
</evidence>
<dbReference type="OrthoDB" id="8779193at2"/>
<organism evidence="1 2">
    <name type="scientific">Alginatibacterium sediminis</name>
    <dbReference type="NCBI Taxonomy" id="2164068"/>
    <lineage>
        <taxon>Bacteria</taxon>
        <taxon>Pseudomonadati</taxon>
        <taxon>Pseudomonadota</taxon>
        <taxon>Gammaproteobacteria</taxon>
        <taxon>Alteromonadales</taxon>
        <taxon>Alteromonadaceae</taxon>
        <taxon>Alginatibacterium</taxon>
    </lineage>
</organism>